<organism evidence="1 2">
    <name type="scientific">Rhizobium hidalgonense</name>
    <dbReference type="NCBI Taxonomy" id="1538159"/>
    <lineage>
        <taxon>Bacteria</taxon>
        <taxon>Pseudomonadati</taxon>
        <taxon>Pseudomonadota</taxon>
        <taxon>Alphaproteobacteria</taxon>
        <taxon>Hyphomicrobiales</taxon>
        <taxon>Rhizobiaceae</taxon>
        <taxon>Rhizobium/Agrobacterium group</taxon>
        <taxon>Rhizobium</taxon>
    </lineage>
</organism>
<dbReference type="RefSeq" id="WP_310866250.1">
    <property type="nucleotide sequence ID" value="NZ_JAVLSF010000494.1"/>
</dbReference>
<protein>
    <submittedName>
        <fullName evidence="1">Oxygenase MpaB family protein</fullName>
    </submittedName>
</protein>
<dbReference type="GO" id="GO:0016491">
    <property type="term" value="F:oxidoreductase activity"/>
    <property type="evidence" value="ECO:0007669"/>
    <property type="project" value="InterPro"/>
</dbReference>
<reference evidence="1" key="1">
    <citation type="submission" date="2023-04" db="EMBL/GenBank/DDBJ databases">
        <title>Genomic characterization of faba bean (Vicia faba) microsymbionts in Mexican soils.</title>
        <authorList>
            <person name="Rivera Orduna F.N."/>
            <person name="Guevara-Luna J."/>
            <person name="Yan J."/>
            <person name="Arroyo-Herrera I."/>
            <person name="Li Y."/>
            <person name="Vasquez-Murrieta M.S."/>
            <person name="Wang E.T."/>
        </authorList>
    </citation>
    <scope>NUCLEOTIDE SEQUENCE</scope>
    <source>
        <strain evidence="1">CH26</strain>
    </source>
</reference>
<name>A0AAJ2LNV7_9HYPH</name>
<dbReference type="PANTHER" id="PTHR37539">
    <property type="entry name" value="SECRETED PROTEIN-RELATED"/>
    <property type="match status" value="1"/>
</dbReference>
<dbReference type="AlphaFoldDB" id="A0AAJ2LNV7"/>
<proteinExistence type="predicted"/>
<dbReference type="EMBL" id="JAVLSF010000494">
    <property type="protein sequence ID" value="MDR9778127.1"/>
    <property type="molecule type" value="Genomic_DNA"/>
</dbReference>
<feature type="non-terminal residue" evidence="1">
    <location>
        <position position="1"/>
    </location>
</feature>
<comment type="caution">
    <text evidence="1">The sequence shown here is derived from an EMBL/GenBank/DDBJ whole genome shotgun (WGS) entry which is preliminary data.</text>
</comment>
<dbReference type="Proteomes" id="UP001268610">
    <property type="component" value="Unassembled WGS sequence"/>
</dbReference>
<gene>
    <name evidence="1" type="ORF">RJJ65_36950</name>
</gene>
<dbReference type="PANTHER" id="PTHR37539:SF1">
    <property type="entry name" value="ER-BOUND OXYGENASE MPAB_MPAB'_RUBBER OXYGENASE CATALYTIC DOMAIN-CONTAINING PROTEIN"/>
    <property type="match status" value="1"/>
</dbReference>
<accession>A0AAJ2LNV7</accession>
<sequence length="168" mass="19124">DGKQRKQLFDHALQHGIDDMVDCPQPIDNFFSMINQPPAWLDPEQLNIAQEFMHSIGINANYILKDMALMGGYLLSGFNQALVLTGALNKNASQRLAETSKWWIECTAVNGLQRFSNGFKTTVHVRMIHALVRRNLQRKAEWKMDEWGLPICQIDMAATNLAFCSLFL</sequence>
<evidence type="ECO:0000313" key="1">
    <source>
        <dbReference type="EMBL" id="MDR9778127.1"/>
    </source>
</evidence>
<feature type="non-terminal residue" evidence="1">
    <location>
        <position position="168"/>
    </location>
</feature>
<dbReference type="InterPro" id="IPR037473">
    <property type="entry name" value="Lcp-like"/>
</dbReference>
<evidence type="ECO:0000313" key="2">
    <source>
        <dbReference type="Proteomes" id="UP001268610"/>
    </source>
</evidence>